<protein>
    <recommendedName>
        <fullName evidence="1">Outer membrane protein beta-barrel domain-containing protein</fullName>
    </recommendedName>
</protein>
<sequence>MPHPVKPLPLPPLYITKQKFSTMKKILFTAICLLLVAGSVSAQQHRRYYPRNRPQPNHRRPVQNDFNTIKFGIVGGVNVSNIINTNDANFSTGTRAGLNAGVSLEVPISYPFAFQPELLYSGKGYSAITPVGQFSQRTNWIDLPLLLKVKVVPGFNFVVGPQVSFLLSTQNTFNNGYSTTTQDVYNKATDGYNKTLIGGVLGVGFEVSPNVELRARYYIDLQSTTINGVSDIPQYNNQVWQFGVAVKFF</sequence>
<evidence type="ECO:0000313" key="2">
    <source>
        <dbReference type="EMBL" id="EHQ26759.1"/>
    </source>
</evidence>
<evidence type="ECO:0000313" key="3">
    <source>
        <dbReference type="Proteomes" id="UP000002774"/>
    </source>
</evidence>
<feature type="domain" description="Outer membrane protein beta-barrel" evidence="1">
    <location>
        <begin position="59"/>
        <end position="222"/>
    </location>
</feature>
<name>H1Y4H5_9SPHI</name>
<gene>
    <name evidence="2" type="ORF">Mucpa_2645</name>
</gene>
<dbReference type="AlphaFoldDB" id="H1Y4H5"/>
<dbReference type="Pfam" id="PF13568">
    <property type="entry name" value="OMP_b-brl_2"/>
    <property type="match status" value="1"/>
</dbReference>
<evidence type="ECO:0000259" key="1">
    <source>
        <dbReference type="Pfam" id="PF13568"/>
    </source>
</evidence>
<dbReference type="eggNOG" id="COG3637">
    <property type="taxonomic scope" value="Bacteria"/>
</dbReference>
<keyword evidence="3" id="KW-1185">Reference proteome</keyword>
<dbReference type="EMBL" id="CM001403">
    <property type="protein sequence ID" value="EHQ26759.1"/>
    <property type="molecule type" value="Genomic_DNA"/>
</dbReference>
<dbReference type="Proteomes" id="UP000002774">
    <property type="component" value="Chromosome"/>
</dbReference>
<dbReference type="STRING" id="714943.Mucpa_2645"/>
<dbReference type="InterPro" id="IPR025665">
    <property type="entry name" value="Beta-barrel_OMP_2"/>
</dbReference>
<dbReference type="HOGENOM" id="CLU_082049_4_2_10"/>
<reference evidence="2" key="1">
    <citation type="submission" date="2011-09" db="EMBL/GenBank/DDBJ databases">
        <title>The permanent draft genome of Mucilaginibacter paludis DSM 18603.</title>
        <authorList>
            <consortium name="US DOE Joint Genome Institute (JGI-PGF)"/>
            <person name="Lucas S."/>
            <person name="Han J."/>
            <person name="Lapidus A."/>
            <person name="Bruce D."/>
            <person name="Goodwin L."/>
            <person name="Pitluck S."/>
            <person name="Peters L."/>
            <person name="Kyrpides N."/>
            <person name="Mavromatis K."/>
            <person name="Ivanova N."/>
            <person name="Mikhailova N."/>
            <person name="Held B."/>
            <person name="Detter J.C."/>
            <person name="Tapia R."/>
            <person name="Han C."/>
            <person name="Land M."/>
            <person name="Hauser L."/>
            <person name="Markowitz V."/>
            <person name="Cheng J.-F."/>
            <person name="Hugenholtz P."/>
            <person name="Woyke T."/>
            <person name="Wu D."/>
            <person name="Tindall B."/>
            <person name="Brambilla E."/>
            <person name="Klenk H.-P."/>
            <person name="Eisen J.A."/>
        </authorList>
    </citation>
    <scope>NUCLEOTIDE SEQUENCE [LARGE SCALE GENOMIC DNA]</scope>
    <source>
        <strain evidence="2">DSM 18603</strain>
    </source>
</reference>
<organism evidence="2 3">
    <name type="scientific">Mucilaginibacter paludis DSM 18603</name>
    <dbReference type="NCBI Taxonomy" id="714943"/>
    <lineage>
        <taxon>Bacteria</taxon>
        <taxon>Pseudomonadati</taxon>
        <taxon>Bacteroidota</taxon>
        <taxon>Sphingobacteriia</taxon>
        <taxon>Sphingobacteriales</taxon>
        <taxon>Sphingobacteriaceae</taxon>
        <taxon>Mucilaginibacter</taxon>
    </lineage>
</organism>
<proteinExistence type="predicted"/>
<accession>H1Y4H5</accession>